<proteinExistence type="inferred from homology"/>
<dbReference type="Gene3D" id="3.90.1150.10">
    <property type="entry name" value="Aspartate Aminotransferase, domain 1"/>
    <property type="match status" value="1"/>
</dbReference>
<dbReference type="EMBL" id="RBKV01000001">
    <property type="protein sequence ID" value="RKR94962.1"/>
    <property type="molecule type" value="Genomic_DNA"/>
</dbReference>
<dbReference type="Gene3D" id="3.40.640.10">
    <property type="entry name" value="Type I PLP-dependent aspartate aminotransferase-like (Major domain)"/>
    <property type="match status" value="1"/>
</dbReference>
<keyword evidence="3 5" id="KW-0808">Transferase</keyword>
<sequence length="355" mass="37596">MKSPSAPTGGEHRVAAGQPLTDLARHGDRDIEPGLVDFAVNVRGATPDFLLRALYARIGDLARYPGVDDERRAVEAIARHHRRDPSEVLLLAGAAEGFALLPQLQPRLAALVQPSFTEPERALRAADVAIEQVVLPPPWNLDPDLVPESADLVVLGNPTNPTSVLHPRAAIAALRRPGRVVVVDEAFADIVPGEPESLAGDRLDGVLVLRSITKTFALAGLRAGYLLGDPLLLRRLARARPHWPLGTLQLVALEVCAGPEGAAYAAAQAAEVQAHRASMIAALQGVGVEVLGRPSASFVTIAIPNGTAFKERLRDHGYAVRSCANFVGMGPDMLRLAVRDESTVSGLIDAIGKVG</sequence>
<dbReference type="Proteomes" id="UP000274762">
    <property type="component" value="Unassembled WGS sequence"/>
</dbReference>
<organism evidence="5 6">
    <name type="scientific">Williamsia marianensis</name>
    <dbReference type="NCBI Taxonomy" id="85044"/>
    <lineage>
        <taxon>Bacteria</taxon>
        <taxon>Bacillati</taxon>
        <taxon>Actinomycetota</taxon>
        <taxon>Actinomycetes</taxon>
        <taxon>Mycobacteriales</taxon>
        <taxon>Nocardiaceae</taxon>
        <taxon>Williamsia</taxon>
    </lineage>
</organism>
<dbReference type="CDD" id="cd00609">
    <property type="entry name" value="AAT_like"/>
    <property type="match status" value="1"/>
</dbReference>
<dbReference type="GO" id="GO:0008483">
    <property type="term" value="F:transaminase activity"/>
    <property type="evidence" value="ECO:0007669"/>
    <property type="project" value="UniProtKB-KW"/>
</dbReference>
<dbReference type="NCBIfam" id="NF005915">
    <property type="entry name" value="PRK07908.1"/>
    <property type="match status" value="1"/>
</dbReference>
<evidence type="ECO:0000313" key="6">
    <source>
        <dbReference type="Proteomes" id="UP000274762"/>
    </source>
</evidence>
<dbReference type="Pfam" id="PF00155">
    <property type="entry name" value="Aminotran_1_2"/>
    <property type="match status" value="1"/>
</dbReference>
<dbReference type="InterPro" id="IPR004839">
    <property type="entry name" value="Aminotransferase_I/II_large"/>
</dbReference>
<dbReference type="InterPro" id="IPR004838">
    <property type="entry name" value="NHTrfase_class1_PyrdxlP-BS"/>
</dbReference>
<evidence type="ECO:0000313" key="5">
    <source>
        <dbReference type="EMBL" id="RKR94962.1"/>
    </source>
</evidence>
<evidence type="ECO:0000256" key="3">
    <source>
        <dbReference type="RuleBase" id="RU000481"/>
    </source>
</evidence>
<protein>
    <recommendedName>
        <fullName evidence="3">Aminotransferase</fullName>
        <ecNumber evidence="3">2.6.1.-</ecNumber>
    </recommendedName>
</protein>
<dbReference type="InterPro" id="IPR015422">
    <property type="entry name" value="PyrdxlP-dep_Trfase_small"/>
</dbReference>
<dbReference type="RefSeq" id="WP_062799602.1">
    <property type="nucleotide sequence ID" value="NZ_CBCRXS010000004.1"/>
</dbReference>
<dbReference type="InterPro" id="IPR015421">
    <property type="entry name" value="PyrdxlP-dep_Trfase_major"/>
</dbReference>
<comment type="cofactor">
    <cofactor evidence="1 3">
        <name>pyridoxal 5'-phosphate</name>
        <dbReference type="ChEBI" id="CHEBI:597326"/>
    </cofactor>
</comment>
<dbReference type="AlphaFoldDB" id="A0A495K3G5"/>
<accession>A0A495K3G5</accession>
<gene>
    <name evidence="5" type="ORF">DFJ75_1769</name>
</gene>
<dbReference type="EC" id="2.6.1.-" evidence="3"/>
<keyword evidence="3 5" id="KW-0032">Aminotransferase</keyword>
<comment type="similarity">
    <text evidence="3">Belongs to the class-I pyridoxal-phosphate-dependent aminotransferase family.</text>
</comment>
<dbReference type="GO" id="GO:0030170">
    <property type="term" value="F:pyridoxal phosphate binding"/>
    <property type="evidence" value="ECO:0007669"/>
    <property type="project" value="InterPro"/>
</dbReference>
<name>A0A495K3G5_WILMA</name>
<evidence type="ECO:0000259" key="4">
    <source>
        <dbReference type="Pfam" id="PF00155"/>
    </source>
</evidence>
<dbReference type="PROSITE" id="PS00105">
    <property type="entry name" value="AA_TRANSFER_CLASS_1"/>
    <property type="match status" value="1"/>
</dbReference>
<reference evidence="5 6" key="1">
    <citation type="submission" date="2018-10" db="EMBL/GenBank/DDBJ databases">
        <title>Sequencing the genomes of 1000 actinobacteria strains.</title>
        <authorList>
            <person name="Klenk H.-P."/>
        </authorList>
    </citation>
    <scope>NUCLEOTIDE SEQUENCE [LARGE SCALE GENOMIC DNA]</scope>
    <source>
        <strain evidence="5 6">DSM 44343</strain>
    </source>
</reference>
<dbReference type="InterPro" id="IPR015424">
    <property type="entry name" value="PyrdxlP-dep_Trfase"/>
</dbReference>
<comment type="caution">
    <text evidence="5">The sequence shown here is derived from an EMBL/GenBank/DDBJ whole genome shotgun (WGS) entry which is preliminary data.</text>
</comment>
<evidence type="ECO:0000256" key="2">
    <source>
        <dbReference type="ARBA" id="ARBA00022898"/>
    </source>
</evidence>
<dbReference type="SUPFAM" id="SSF53383">
    <property type="entry name" value="PLP-dependent transferases"/>
    <property type="match status" value="1"/>
</dbReference>
<evidence type="ECO:0000256" key="1">
    <source>
        <dbReference type="ARBA" id="ARBA00001933"/>
    </source>
</evidence>
<dbReference type="PANTHER" id="PTHR42885:SF1">
    <property type="entry name" value="THREONINE-PHOSPHATE DECARBOXYLASE"/>
    <property type="match status" value="1"/>
</dbReference>
<feature type="domain" description="Aminotransferase class I/classII large" evidence="4">
    <location>
        <begin position="55"/>
        <end position="351"/>
    </location>
</feature>
<dbReference type="PANTHER" id="PTHR42885">
    <property type="entry name" value="HISTIDINOL-PHOSPHATE AMINOTRANSFERASE-RELATED"/>
    <property type="match status" value="1"/>
</dbReference>
<keyword evidence="2" id="KW-0663">Pyridoxal phosphate</keyword>